<accession>A0ABW2UXD9</accession>
<dbReference type="Pfam" id="PF09911">
    <property type="entry name" value="DUF2140"/>
    <property type="match status" value="1"/>
</dbReference>
<dbReference type="Proteomes" id="UP001596620">
    <property type="component" value="Unassembled WGS sequence"/>
</dbReference>
<keyword evidence="3" id="KW-1185">Reference proteome</keyword>
<organism evidence="2 3">
    <name type="scientific">Lentibacillus kimchii</name>
    <dbReference type="NCBI Taxonomy" id="1542911"/>
    <lineage>
        <taxon>Bacteria</taxon>
        <taxon>Bacillati</taxon>
        <taxon>Bacillota</taxon>
        <taxon>Bacilli</taxon>
        <taxon>Bacillales</taxon>
        <taxon>Bacillaceae</taxon>
        <taxon>Lentibacillus</taxon>
    </lineage>
</organism>
<keyword evidence="1" id="KW-0472">Membrane</keyword>
<name>A0ABW2UXD9_9BACI</name>
<sequence>MSKQKVHKWRRWFFLLLGVNVLALACIAILIFWPVSETEEPDPADHHTQLRSEFVVRTTKQNLDQLINAYLEKLLKGDGHQYHVSLDKDVELAGELPVFSTTVPLSVHLEPIVQKNGDITLKQKSISIGKLALPNKKIMEYLEKYLPMPEWVTVNPAEEEIYVAVTDMDIKSNFHISVKQIDLEADNIAFNIEVPYRSLGIKQAAYNAQ</sequence>
<dbReference type="RefSeq" id="WP_382360447.1">
    <property type="nucleotide sequence ID" value="NZ_JBHTGR010000056.1"/>
</dbReference>
<protein>
    <submittedName>
        <fullName evidence="2">YpmS family protein</fullName>
    </submittedName>
</protein>
<proteinExistence type="predicted"/>
<dbReference type="InterPro" id="IPR018672">
    <property type="entry name" value="DUF2140"/>
</dbReference>
<reference evidence="3" key="1">
    <citation type="journal article" date="2019" name="Int. J. Syst. Evol. Microbiol.">
        <title>The Global Catalogue of Microorganisms (GCM) 10K type strain sequencing project: providing services to taxonomists for standard genome sequencing and annotation.</title>
        <authorList>
            <consortium name="The Broad Institute Genomics Platform"/>
            <consortium name="The Broad Institute Genome Sequencing Center for Infectious Disease"/>
            <person name="Wu L."/>
            <person name="Ma J."/>
        </authorList>
    </citation>
    <scope>NUCLEOTIDE SEQUENCE [LARGE SCALE GENOMIC DNA]</scope>
    <source>
        <strain evidence="3">JCM 30234</strain>
    </source>
</reference>
<evidence type="ECO:0000313" key="2">
    <source>
        <dbReference type="EMBL" id="MFC7747900.1"/>
    </source>
</evidence>
<evidence type="ECO:0000256" key="1">
    <source>
        <dbReference type="SAM" id="Phobius"/>
    </source>
</evidence>
<keyword evidence="1" id="KW-1133">Transmembrane helix</keyword>
<dbReference type="PROSITE" id="PS51257">
    <property type="entry name" value="PROKAR_LIPOPROTEIN"/>
    <property type="match status" value="1"/>
</dbReference>
<keyword evidence="1" id="KW-0812">Transmembrane</keyword>
<evidence type="ECO:0000313" key="3">
    <source>
        <dbReference type="Proteomes" id="UP001596620"/>
    </source>
</evidence>
<feature type="transmembrane region" description="Helical" evidence="1">
    <location>
        <begin position="12"/>
        <end position="33"/>
    </location>
</feature>
<comment type="caution">
    <text evidence="2">The sequence shown here is derived from an EMBL/GenBank/DDBJ whole genome shotgun (WGS) entry which is preliminary data.</text>
</comment>
<dbReference type="EMBL" id="JBHTGR010000056">
    <property type="protein sequence ID" value="MFC7747900.1"/>
    <property type="molecule type" value="Genomic_DNA"/>
</dbReference>
<gene>
    <name evidence="2" type="ORF">ACFQU8_11945</name>
</gene>